<dbReference type="InterPro" id="IPR011856">
    <property type="entry name" value="tRNA_endonuc-like_dom_sf"/>
</dbReference>
<comment type="similarity">
    <text evidence="1">Belongs to the SEN15 family.</text>
</comment>
<organism evidence="4 5">
    <name type="scientific">Scyliorhinus torazame</name>
    <name type="common">Cloudy catshark</name>
    <name type="synonym">Catulus torazame</name>
    <dbReference type="NCBI Taxonomy" id="75743"/>
    <lineage>
        <taxon>Eukaryota</taxon>
        <taxon>Metazoa</taxon>
        <taxon>Chordata</taxon>
        <taxon>Craniata</taxon>
        <taxon>Vertebrata</taxon>
        <taxon>Chondrichthyes</taxon>
        <taxon>Elasmobranchii</taxon>
        <taxon>Galeomorphii</taxon>
        <taxon>Galeoidea</taxon>
        <taxon>Carcharhiniformes</taxon>
        <taxon>Scyliorhinidae</taxon>
        <taxon>Scyliorhinus</taxon>
    </lineage>
</organism>
<name>A0A401NMR4_SCYTO</name>
<dbReference type="InterPro" id="IPR036167">
    <property type="entry name" value="tRNA_intron_Endo_cat-like_sf"/>
</dbReference>
<feature type="domain" description="tRNA-splicing endonuclease subunit Sen15" evidence="3">
    <location>
        <begin position="30"/>
        <end position="124"/>
    </location>
</feature>
<keyword evidence="5" id="KW-1185">Reference proteome</keyword>
<dbReference type="InterPro" id="IPR018593">
    <property type="entry name" value="tRNA-endonuc_su_Sen15"/>
</dbReference>
<dbReference type="STRING" id="75743.A0A401NMR4"/>
<evidence type="ECO:0000313" key="4">
    <source>
        <dbReference type="EMBL" id="GCB62127.1"/>
    </source>
</evidence>
<evidence type="ECO:0000313" key="5">
    <source>
        <dbReference type="Proteomes" id="UP000288216"/>
    </source>
</evidence>
<gene>
    <name evidence="4" type="ORF">scyTo_0007168</name>
</gene>
<dbReference type="EMBL" id="BFAA01002549">
    <property type="protein sequence ID" value="GCB62127.1"/>
    <property type="molecule type" value="Genomic_DNA"/>
</dbReference>
<evidence type="ECO:0000259" key="3">
    <source>
        <dbReference type="Pfam" id="PF09631"/>
    </source>
</evidence>
<protein>
    <recommendedName>
        <fullName evidence="3">tRNA-splicing endonuclease subunit Sen15 domain-containing protein</fullName>
    </recommendedName>
</protein>
<dbReference type="Gene3D" id="3.40.1350.10">
    <property type="match status" value="1"/>
</dbReference>
<dbReference type="Pfam" id="PF09631">
    <property type="entry name" value="Sen15"/>
    <property type="match status" value="1"/>
</dbReference>
<dbReference type="GO" id="GO:0005634">
    <property type="term" value="C:nucleus"/>
    <property type="evidence" value="ECO:0007669"/>
    <property type="project" value="UniProtKB-ARBA"/>
</dbReference>
<dbReference type="OMA" id="CEAKDWW"/>
<dbReference type="GO" id="GO:0003676">
    <property type="term" value="F:nucleic acid binding"/>
    <property type="evidence" value="ECO:0007669"/>
    <property type="project" value="InterPro"/>
</dbReference>
<dbReference type="GO" id="GO:0006388">
    <property type="term" value="P:tRNA splicing, via endonucleolytic cleavage and ligation"/>
    <property type="evidence" value="ECO:0007669"/>
    <property type="project" value="InterPro"/>
</dbReference>
<dbReference type="AlphaFoldDB" id="A0A401NMR4"/>
<comment type="caution">
    <text evidence="4">The sequence shown here is derived from an EMBL/GenBank/DDBJ whole genome shotgun (WGS) entry which is preliminary data.</text>
</comment>
<evidence type="ECO:0000256" key="2">
    <source>
        <dbReference type="ARBA" id="ARBA00022694"/>
    </source>
</evidence>
<dbReference type="PANTHER" id="PTHR28582:SF1">
    <property type="entry name" value="TRNA-SPLICING ENDONUCLEASE SUBUNIT SEN15"/>
    <property type="match status" value="1"/>
</dbReference>
<dbReference type="OrthoDB" id="10002170at2759"/>
<sequence>MGFQVFPKSPYTEMMALDIADSTQVYTAFLVLLDLLEARNWKDVTYKGSEELQLVYLQGCPGEQEEMEVVVPMPVQMTLSHERIRRIMECVCDQNEKELTLAIVDSDSTVVYYQLTNGFVVPDPPDVVEEVDSKQCKKRRRKFQR</sequence>
<proteinExistence type="inferred from homology"/>
<dbReference type="SUPFAM" id="SSF53032">
    <property type="entry name" value="tRNA-intron endonuclease catalytic domain-like"/>
    <property type="match status" value="1"/>
</dbReference>
<accession>A0A401NMR4</accession>
<evidence type="ECO:0000256" key="1">
    <source>
        <dbReference type="ARBA" id="ARBA00006091"/>
    </source>
</evidence>
<dbReference type="PANTHER" id="PTHR28582">
    <property type="entry name" value="TRNA-SPLICING ENDONUCLEASE SUBUNIT SEN15"/>
    <property type="match status" value="1"/>
</dbReference>
<reference evidence="4 5" key="1">
    <citation type="journal article" date="2018" name="Nat. Ecol. Evol.">
        <title>Shark genomes provide insights into elasmobranch evolution and the origin of vertebrates.</title>
        <authorList>
            <person name="Hara Y"/>
            <person name="Yamaguchi K"/>
            <person name="Onimaru K"/>
            <person name="Kadota M"/>
            <person name="Koyanagi M"/>
            <person name="Keeley SD"/>
            <person name="Tatsumi K"/>
            <person name="Tanaka K"/>
            <person name="Motone F"/>
            <person name="Kageyama Y"/>
            <person name="Nozu R"/>
            <person name="Adachi N"/>
            <person name="Nishimura O"/>
            <person name="Nakagawa R"/>
            <person name="Tanegashima C"/>
            <person name="Kiyatake I"/>
            <person name="Matsumoto R"/>
            <person name="Murakumo K"/>
            <person name="Nishida K"/>
            <person name="Terakita A"/>
            <person name="Kuratani S"/>
            <person name="Sato K"/>
            <person name="Hyodo S Kuraku.S."/>
        </authorList>
    </citation>
    <scope>NUCLEOTIDE SEQUENCE [LARGE SCALE GENOMIC DNA]</scope>
</reference>
<keyword evidence="2" id="KW-0819">tRNA processing</keyword>
<dbReference type="Proteomes" id="UP000288216">
    <property type="component" value="Unassembled WGS sequence"/>
</dbReference>